<evidence type="ECO:0008006" key="4">
    <source>
        <dbReference type="Google" id="ProtNLM"/>
    </source>
</evidence>
<evidence type="ECO:0000256" key="1">
    <source>
        <dbReference type="SAM" id="Phobius"/>
    </source>
</evidence>
<dbReference type="RefSeq" id="WP_345674086.1">
    <property type="nucleotide sequence ID" value="NZ_BAABHS010000003.1"/>
</dbReference>
<sequence length="138" mass="14223">MLGSRTLRVPSDSDVVVIRNGYTWTVPGAVGAVAVLVLLGAVRGGGSSHTEPPNREAVVAEAVGVALRAEPRSDAAKVVDLPYNRQVTIVCHTDGPAAGGWGGTSNVWDRITVDGATGYAPDVAINTHVTVARIAPRC</sequence>
<evidence type="ECO:0000313" key="2">
    <source>
        <dbReference type="EMBL" id="GAA4951609.1"/>
    </source>
</evidence>
<name>A0ABP9GS58_9ACTN</name>
<accession>A0ABP9GS58</accession>
<keyword evidence="1" id="KW-0812">Transmembrane</keyword>
<organism evidence="2 3">
    <name type="scientific">Yinghuangia aomiensis</name>
    <dbReference type="NCBI Taxonomy" id="676205"/>
    <lineage>
        <taxon>Bacteria</taxon>
        <taxon>Bacillati</taxon>
        <taxon>Actinomycetota</taxon>
        <taxon>Actinomycetes</taxon>
        <taxon>Kitasatosporales</taxon>
        <taxon>Streptomycetaceae</taxon>
        <taxon>Yinghuangia</taxon>
    </lineage>
</organism>
<feature type="transmembrane region" description="Helical" evidence="1">
    <location>
        <begin position="22"/>
        <end position="42"/>
    </location>
</feature>
<reference evidence="3" key="1">
    <citation type="journal article" date="2019" name="Int. J. Syst. Evol. Microbiol.">
        <title>The Global Catalogue of Microorganisms (GCM) 10K type strain sequencing project: providing services to taxonomists for standard genome sequencing and annotation.</title>
        <authorList>
            <consortium name="The Broad Institute Genomics Platform"/>
            <consortium name="The Broad Institute Genome Sequencing Center for Infectious Disease"/>
            <person name="Wu L."/>
            <person name="Ma J."/>
        </authorList>
    </citation>
    <scope>NUCLEOTIDE SEQUENCE [LARGE SCALE GENOMIC DNA]</scope>
    <source>
        <strain evidence="3">JCM 17986</strain>
    </source>
</reference>
<dbReference type="Gene3D" id="2.30.30.40">
    <property type="entry name" value="SH3 Domains"/>
    <property type="match status" value="1"/>
</dbReference>
<dbReference type="EMBL" id="BAABHS010000003">
    <property type="protein sequence ID" value="GAA4951609.1"/>
    <property type="molecule type" value="Genomic_DNA"/>
</dbReference>
<proteinExistence type="predicted"/>
<evidence type="ECO:0000313" key="3">
    <source>
        <dbReference type="Proteomes" id="UP001500466"/>
    </source>
</evidence>
<dbReference type="Proteomes" id="UP001500466">
    <property type="component" value="Unassembled WGS sequence"/>
</dbReference>
<keyword evidence="1" id="KW-0472">Membrane</keyword>
<keyword evidence="1" id="KW-1133">Transmembrane helix</keyword>
<comment type="caution">
    <text evidence="2">The sequence shown here is derived from an EMBL/GenBank/DDBJ whole genome shotgun (WGS) entry which is preliminary data.</text>
</comment>
<gene>
    <name evidence="2" type="ORF">GCM10023205_10660</name>
</gene>
<protein>
    <recommendedName>
        <fullName evidence="4">SH3 domain-containing protein</fullName>
    </recommendedName>
</protein>
<keyword evidence="3" id="KW-1185">Reference proteome</keyword>